<accession>A0AB33IRP1</accession>
<dbReference type="SUPFAM" id="SSF56925">
    <property type="entry name" value="OMPA-like"/>
    <property type="match status" value="1"/>
</dbReference>
<dbReference type="EMBL" id="AP035786">
    <property type="protein sequence ID" value="BFO72423.1"/>
    <property type="molecule type" value="Genomic_DNA"/>
</dbReference>
<dbReference type="AlphaFoldDB" id="A0AB33IRP1"/>
<dbReference type="InterPro" id="IPR011250">
    <property type="entry name" value="OMP/PagP_B-barrel"/>
</dbReference>
<protein>
    <submittedName>
        <fullName evidence="1">Outer membrane beta-barrel protein</fullName>
    </submittedName>
</protein>
<gene>
    <name evidence="1" type="ORF">GTC17254_00200</name>
</gene>
<proteinExistence type="predicted"/>
<evidence type="ECO:0000313" key="1">
    <source>
        <dbReference type="EMBL" id="BFO72423.1"/>
    </source>
</evidence>
<name>A0AB33IRP1_9BACT</name>
<reference evidence="1" key="1">
    <citation type="submission" date="2024-07" db="EMBL/GenBank/DDBJ databases">
        <title>Complete genome sequence of Prevotella sp. YM-2024 GTC17254.</title>
        <authorList>
            <person name="Hayashi M."/>
            <person name="Muto Y."/>
            <person name="Tanaka K."/>
            <person name="Niwa H."/>
        </authorList>
    </citation>
    <scope>NUCLEOTIDE SEQUENCE</scope>
    <source>
        <strain evidence="1">GTC17254</strain>
    </source>
</reference>
<dbReference type="Gene3D" id="2.40.160.20">
    <property type="match status" value="1"/>
</dbReference>
<sequence>MEHDARTFVGGALTYWNNQEDHSHTFNFYPEVGRLFNETWGVGVMLGFGKEKESDGTKTTSYKIAPFARYYYVHKGPFNLFMDGGVGYSYRKTSESTEKRNGYEIGVRPGACVDLTEGLCLCLRMGFVGYRNHYTGGEEAEIGNSGWGIRFAPEELMIGLELEF</sequence>
<organism evidence="1">
    <name type="scientific">Prevotella sp. GTC17254</name>
    <dbReference type="NCBI Taxonomy" id="3236794"/>
    <lineage>
        <taxon>Bacteria</taxon>
        <taxon>Pseudomonadati</taxon>
        <taxon>Bacteroidota</taxon>
        <taxon>Bacteroidia</taxon>
        <taxon>Bacteroidales</taxon>
        <taxon>Prevotellaceae</taxon>
        <taxon>Prevotella</taxon>
    </lineage>
</organism>